<dbReference type="PANTHER" id="PTHR32552">
    <property type="entry name" value="FERRICHROME IRON RECEPTOR-RELATED"/>
    <property type="match status" value="1"/>
</dbReference>
<evidence type="ECO:0000256" key="2">
    <source>
        <dbReference type="ARBA" id="ARBA00022448"/>
    </source>
</evidence>
<sequence length="810" mass="86480">MRTTSNRSDDRLDARTGASRFLALGCVSLIAVGTPALAQESTSTAAGEPKVLGSVTVTDTAVTEGSYKTDKASSPKYTAPLLDTPRSVSVIPSQVLADTATASLTDALRLVPGITLGAGEGGSPQGDRPYIRGTDAQNSMYLDGVRDIGAASREVFAVDQIEVVKGSDSTMGGRGNVGGAINMVSKLPVEGRFADLSAATGTSQYKRLTADINQPLGHNIGLRIAAMYHDQNVAGRDAIWQSRWGVAPSVKFGLTGPSSLTLAYYHLDTNELPDSGIPYQYTINNAPAGVTETGPVKVRRGTFYGLVDRDFRRTHANTGTATAQHEFGNGLTLRNTFRYGVTDQSYVLTQPDDSKGNVANGYVWRRANTRYSETTGLINQTDLFGSFAIGHIKNTFTVTAEISTEKVKVGAFQSNPSTGTAISTGSGYTGSFPTGGLCGTASITTYNCTTVGAPNPYDPWVSYASDGSSTVSPIGRSLPQTWTRARTMTKAISVLDTIDITKSLLLNVGVRYDHYITRTSAGLAASATDESGRTWVSRRDDIVSYQAGLTWKPAPNGSIYFSTSSAATPPGSYLANGQETNALGTDQNAADALKVERTKSYEVGTKWNVFDEGLSLTLAAFRTDTSNARSIDANGLVSFIGERLIKGIEFSFSGNITPRWNVFGGYTYMDSTIVDGGYTVTSGLTAPSVNTGKRFPNTPEHSFTAATTYKVTDRITLGGNAQYMGKVYGGYSDLRSVSNGAVVISKTLAREVPAYWRFDANAQLQVTPRFALQVNVNNVFNKRYFDRAFTTHFVNQAAGRTAIITAHVKL</sequence>
<proteinExistence type="inferred from homology"/>
<dbReference type="EMBL" id="BTFW01000001">
    <property type="protein sequence ID" value="GMM59703.1"/>
    <property type="molecule type" value="Genomic_DNA"/>
</dbReference>
<evidence type="ECO:0000256" key="9">
    <source>
        <dbReference type="ARBA" id="ARBA00023077"/>
    </source>
</evidence>
<dbReference type="InterPro" id="IPR036942">
    <property type="entry name" value="Beta-barrel_TonB_sf"/>
</dbReference>
<dbReference type="Pfam" id="PF07715">
    <property type="entry name" value="Plug"/>
    <property type="match status" value="1"/>
</dbReference>
<comment type="caution">
    <text evidence="17">The sequence shown here is derived from an EMBL/GenBank/DDBJ whole genome shotgun (WGS) entry which is preliminary data.</text>
</comment>
<keyword evidence="10 12" id="KW-0472">Membrane</keyword>
<keyword evidence="6 14" id="KW-0732">Signal</keyword>
<keyword evidence="8" id="KW-0406">Ion transport</keyword>
<feature type="signal peptide" evidence="14">
    <location>
        <begin position="1"/>
        <end position="38"/>
    </location>
</feature>
<keyword evidence="2 12" id="KW-0813">Transport</keyword>
<keyword evidence="9 13" id="KW-0798">TonB box</keyword>
<keyword evidence="7" id="KW-0408">Iron</keyword>
<dbReference type="RefSeq" id="WP_317973549.1">
    <property type="nucleotide sequence ID" value="NZ_BTFW01000001.1"/>
</dbReference>
<evidence type="ECO:0000256" key="4">
    <source>
        <dbReference type="ARBA" id="ARBA00022496"/>
    </source>
</evidence>
<dbReference type="PANTHER" id="PTHR32552:SF89">
    <property type="entry name" value="CATECHOLATE SIDEROPHORE RECEPTOR FIU"/>
    <property type="match status" value="1"/>
</dbReference>
<keyword evidence="5 12" id="KW-0812">Transmembrane</keyword>
<dbReference type="Proteomes" id="UP001187221">
    <property type="component" value="Unassembled WGS sequence"/>
</dbReference>
<evidence type="ECO:0000256" key="1">
    <source>
        <dbReference type="ARBA" id="ARBA00004571"/>
    </source>
</evidence>
<evidence type="ECO:0000259" key="16">
    <source>
        <dbReference type="Pfam" id="PF07715"/>
    </source>
</evidence>
<evidence type="ECO:0000256" key="3">
    <source>
        <dbReference type="ARBA" id="ARBA00022452"/>
    </source>
</evidence>
<evidence type="ECO:0000259" key="15">
    <source>
        <dbReference type="Pfam" id="PF00593"/>
    </source>
</evidence>
<feature type="chain" id="PRO_5047480161" evidence="14">
    <location>
        <begin position="39"/>
        <end position="810"/>
    </location>
</feature>
<name>A0ABQ6P370_9SPHN</name>
<evidence type="ECO:0000313" key="18">
    <source>
        <dbReference type="Proteomes" id="UP001187221"/>
    </source>
</evidence>
<dbReference type="InterPro" id="IPR000531">
    <property type="entry name" value="Beta-barrel_TonB"/>
</dbReference>
<keyword evidence="17" id="KW-0675">Receptor</keyword>
<dbReference type="Gene3D" id="2.40.170.20">
    <property type="entry name" value="TonB-dependent receptor, beta-barrel domain"/>
    <property type="match status" value="1"/>
</dbReference>
<feature type="domain" description="TonB-dependent receptor plug" evidence="16">
    <location>
        <begin position="81"/>
        <end position="180"/>
    </location>
</feature>
<evidence type="ECO:0000256" key="10">
    <source>
        <dbReference type="ARBA" id="ARBA00023136"/>
    </source>
</evidence>
<comment type="subcellular location">
    <subcellularLocation>
        <location evidence="1 12">Cell outer membrane</location>
        <topology evidence="1 12">Multi-pass membrane protein</topology>
    </subcellularLocation>
</comment>
<dbReference type="InterPro" id="IPR037066">
    <property type="entry name" value="Plug_dom_sf"/>
</dbReference>
<reference evidence="17 18" key="1">
    <citation type="submission" date="2023-06" db="EMBL/GenBank/DDBJ databases">
        <title>Draft genome sequence of Novosphingobium sp. strain IK01.</title>
        <authorList>
            <person name="Hatamoto M."/>
            <person name="Ikarashi T."/>
            <person name="Yamaguchi T."/>
        </authorList>
    </citation>
    <scope>NUCLEOTIDE SEQUENCE [LARGE SCALE GENOMIC DNA]</scope>
    <source>
        <strain evidence="17 18">IK01</strain>
    </source>
</reference>
<dbReference type="Gene3D" id="2.170.130.10">
    <property type="entry name" value="TonB-dependent receptor, plug domain"/>
    <property type="match status" value="1"/>
</dbReference>
<keyword evidence="18" id="KW-1185">Reference proteome</keyword>
<evidence type="ECO:0000256" key="7">
    <source>
        <dbReference type="ARBA" id="ARBA00023004"/>
    </source>
</evidence>
<evidence type="ECO:0000256" key="6">
    <source>
        <dbReference type="ARBA" id="ARBA00022729"/>
    </source>
</evidence>
<dbReference type="SUPFAM" id="SSF56935">
    <property type="entry name" value="Porins"/>
    <property type="match status" value="1"/>
</dbReference>
<evidence type="ECO:0000256" key="5">
    <source>
        <dbReference type="ARBA" id="ARBA00022692"/>
    </source>
</evidence>
<accession>A0ABQ6P370</accession>
<dbReference type="PROSITE" id="PS52016">
    <property type="entry name" value="TONB_DEPENDENT_REC_3"/>
    <property type="match status" value="1"/>
</dbReference>
<dbReference type="Pfam" id="PF00593">
    <property type="entry name" value="TonB_dep_Rec_b-barrel"/>
    <property type="match status" value="1"/>
</dbReference>
<dbReference type="CDD" id="cd01347">
    <property type="entry name" value="ligand_gated_channel"/>
    <property type="match status" value="1"/>
</dbReference>
<gene>
    <name evidence="17" type="ORF">NUTIK01_04800</name>
</gene>
<organism evidence="17 18">
    <name type="scientific">Novosphingobium pituita</name>
    <dbReference type="NCBI Taxonomy" id="3056842"/>
    <lineage>
        <taxon>Bacteria</taxon>
        <taxon>Pseudomonadati</taxon>
        <taxon>Pseudomonadota</taxon>
        <taxon>Alphaproteobacteria</taxon>
        <taxon>Sphingomonadales</taxon>
        <taxon>Sphingomonadaceae</taxon>
        <taxon>Novosphingobium</taxon>
    </lineage>
</organism>
<comment type="similarity">
    <text evidence="12 13">Belongs to the TonB-dependent receptor family.</text>
</comment>
<protein>
    <submittedName>
        <fullName evidence="17">TonB-dependent siderophore receptor</fullName>
    </submittedName>
</protein>
<evidence type="ECO:0000256" key="12">
    <source>
        <dbReference type="PROSITE-ProRule" id="PRU01360"/>
    </source>
</evidence>
<feature type="domain" description="TonB-dependent receptor-like beta-barrel" evidence="15">
    <location>
        <begin position="274"/>
        <end position="779"/>
    </location>
</feature>
<evidence type="ECO:0000313" key="17">
    <source>
        <dbReference type="EMBL" id="GMM59703.1"/>
    </source>
</evidence>
<keyword evidence="4" id="KW-0410">Iron transport</keyword>
<evidence type="ECO:0000256" key="8">
    <source>
        <dbReference type="ARBA" id="ARBA00023065"/>
    </source>
</evidence>
<keyword evidence="3 12" id="KW-1134">Transmembrane beta strand</keyword>
<keyword evidence="11 12" id="KW-0998">Cell outer membrane</keyword>
<evidence type="ECO:0000256" key="11">
    <source>
        <dbReference type="ARBA" id="ARBA00023237"/>
    </source>
</evidence>
<dbReference type="InterPro" id="IPR012910">
    <property type="entry name" value="Plug_dom"/>
</dbReference>
<dbReference type="InterPro" id="IPR039426">
    <property type="entry name" value="TonB-dep_rcpt-like"/>
</dbReference>
<evidence type="ECO:0000256" key="13">
    <source>
        <dbReference type="RuleBase" id="RU003357"/>
    </source>
</evidence>
<evidence type="ECO:0000256" key="14">
    <source>
        <dbReference type="SAM" id="SignalP"/>
    </source>
</evidence>